<feature type="domain" description="Myb/SANT-like DNA-binding" evidence="6">
    <location>
        <begin position="9"/>
        <end position="52"/>
    </location>
</feature>
<comment type="function">
    <text evidence="5">Involved in transvection phenomena (= synapsis-dependent gene expression), where the synaptic pairing of chromosomes carrying genes with which zeste interacts influences the expression of these genes. Zeste binds to DNA and stimulates transcription from a nearby promoter.</text>
</comment>
<dbReference type="Proteomes" id="UP001353858">
    <property type="component" value="Unassembled WGS sequence"/>
</dbReference>
<keyword evidence="3" id="KW-0805">Transcription regulation</keyword>
<dbReference type="Pfam" id="PF13873">
    <property type="entry name" value="Myb_DNA-bind_5"/>
    <property type="match status" value="1"/>
</dbReference>
<dbReference type="InterPro" id="IPR028002">
    <property type="entry name" value="Myb_DNA-bind_5"/>
</dbReference>
<evidence type="ECO:0000256" key="1">
    <source>
        <dbReference type="ARBA" id="ARBA00011764"/>
    </source>
</evidence>
<sequence length="148" mass="16953">MDGSRKRSRVPNFGDDEKAALLNIILKKKDVIENKKTDAVTWREKDRTVSSIKSFYENYKRKVKKTSALEKREIFQTGGGPPFKATDLLLDLTMNILNKKTIFGLDNRFGGDGEADTAKNENTNNDEIVIEMEEGEQIPFHYNEEVNH</sequence>
<keyword evidence="4" id="KW-0804">Transcription</keyword>
<comment type="subunit">
    <text evidence="1">Self-associates forming complexes of several hundred monomers.</text>
</comment>
<name>A0AAN7PIS6_9COLE</name>
<evidence type="ECO:0000256" key="4">
    <source>
        <dbReference type="ARBA" id="ARBA00023163"/>
    </source>
</evidence>
<accession>A0AAN7PIS6</accession>
<evidence type="ECO:0000256" key="3">
    <source>
        <dbReference type="ARBA" id="ARBA00023015"/>
    </source>
</evidence>
<evidence type="ECO:0000259" key="6">
    <source>
        <dbReference type="Pfam" id="PF13873"/>
    </source>
</evidence>
<reference evidence="8" key="1">
    <citation type="submission" date="2023-01" db="EMBL/GenBank/DDBJ databases">
        <title>Key to firefly adult light organ development and bioluminescence: homeobox transcription factors regulate luciferase expression and transportation to peroxisome.</title>
        <authorList>
            <person name="Fu X."/>
        </authorList>
    </citation>
    <scope>NUCLEOTIDE SEQUENCE [LARGE SCALE GENOMIC DNA]</scope>
</reference>
<evidence type="ECO:0000256" key="5">
    <source>
        <dbReference type="ARBA" id="ARBA00025466"/>
    </source>
</evidence>
<dbReference type="AlphaFoldDB" id="A0AAN7PIS6"/>
<evidence type="ECO:0000313" key="7">
    <source>
        <dbReference type="EMBL" id="KAK4887469.1"/>
    </source>
</evidence>
<proteinExistence type="predicted"/>
<comment type="caution">
    <text evidence="7">The sequence shown here is derived from an EMBL/GenBank/DDBJ whole genome shotgun (WGS) entry which is preliminary data.</text>
</comment>
<evidence type="ECO:0000256" key="2">
    <source>
        <dbReference type="ARBA" id="ARBA00016807"/>
    </source>
</evidence>
<keyword evidence="8" id="KW-1185">Reference proteome</keyword>
<protein>
    <recommendedName>
        <fullName evidence="2">Regulatory protein zeste</fullName>
    </recommendedName>
</protein>
<dbReference type="EMBL" id="JARPUR010000001">
    <property type="protein sequence ID" value="KAK4887469.1"/>
    <property type="molecule type" value="Genomic_DNA"/>
</dbReference>
<organism evidence="7 8">
    <name type="scientific">Aquatica leii</name>
    <dbReference type="NCBI Taxonomy" id="1421715"/>
    <lineage>
        <taxon>Eukaryota</taxon>
        <taxon>Metazoa</taxon>
        <taxon>Ecdysozoa</taxon>
        <taxon>Arthropoda</taxon>
        <taxon>Hexapoda</taxon>
        <taxon>Insecta</taxon>
        <taxon>Pterygota</taxon>
        <taxon>Neoptera</taxon>
        <taxon>Endopterygota</taxon>
        <taxon>Coleoptera</taxon>
        <taxon>Polyphaga</taxon>
        <taxon>Elateriformia</taxon>
        <taxon>Elateroidea</taxon>
        <taxon>Lampyridae</taxon>
        <taxon>Luciolinae</taxon>
        <taxon>Aquatica</taxon>
    </lineage>
</organism>
<gene>
    <name evidence="7" type="ORF">RN001_003740</name>
</gene>
<evidence type="ECO:0000313" key="8">
    <source>
        <dbReference type="Proteomes" id="UP001353858"/>
    </source>
</evidence>